<dbReference type="RefSeq" id="WP_244022414.1">
    <property type="nucleotide sequence ID" value="NZ_JALHLF010000072.1"/>
</dbReference>
<dbReference type="InterPro" id="IPR044669">
    <property type="entry name" value="YneE/VCCN1/2-like"/>
</dbReference>
<evidence type="ECO:0000256" key="9">
    <source>
        <dbReference type="SAM" id="Phobius"/>
    </source>
</evidence>
<evidence type="ECO:0000256" key="1">
    <source>
        <dbReference type="ARBA" id="ARBA00004651"/>
    </source>
</evidence>
<keyword evidence="6" id="KW-0406">Ion transport</keyword>
<sequence length="307" mass="33574">MFPFRIAPPMIVRESPSLRDVLTATRGSILPRIVRPLVLILLVSIGAVLLAAWKPSLLADLAPMPFTLIGIALSIFMSFRNTVCYNRWWEGRQLWGRLIIATRSFARQVSTLERGDAAPLLETVAGFVAGLGARLRGYNEESAIARLAGDADWSAAPNPTDAALCAVGQACRRLTDAGVIDPIHYSVLEIQISEMAYVQGGCERIKMTPVPFSYSLLLHRTAYAFCLLLPFALATTLGWWTLLPTFLVAYAFFGLDALGDELGDPFGTDENDLPLDAMVRTIERELLHAAGHAVLPAPLEPRAFVLL</sequence>
<keyword evidence="7 9" id="KW-0472">Membrane</keyword>
<evidence type="ECO:0000256" key="7">
    <source>
        <dbReference type="ARBA" id="ARBA00023136"/>
    </source>
</evidence>
<feature type="transmembrane region" description="Helical" evidence="9">
    <location>
        <begin position="65"/>
        <end position="83"/>
    </location>
</feature>
<gene>
    <name evidence="10" type="ORF">MTR62_15100</name>
</gene>
<keyword evidence="2" id="KW-0813">Transport</keyword>
<organism evidence="10 11">
    <name type="scientific">Novosphingobium organovorum</name>
    <dbReference type="NCBI Taxonomy" id="2930092"/>
    <lineage>
        <taxon>Bacteria</taxon>
        <taxon>Pseudomonadati</taxon>
        <taxon>Pseudomonadota</taxon>
        <taxon>Alphaproteobacteria</taxon>
        <taxon>Sphingomonadales</taxon>
        <taxon>Sphingomonadaceae</taxon>
        <taxon>Novosphingobium</taxon>
    </lineage>
</organism>
<keyword evidence="4 9" id="KW-0812">Transmembrane</keyword>
<dbReference type="PANTHER" id="PTHR33281">
    <property type="entry name" value="UPF0187 PROTEIN YNEE"/>
    <property type="match status" value="1"/>
</dbReference>
<evidence type="ECO:0000256" key="3">
    <source>
        <dbReference type="ARBA" id="ARBA00022475"/>
    </source>
</evidence>
<evidence type="ECO:0000256" key="8">
    <source>
        <dbReference type="ARBA" id="ARBA00034708"/>
    </source>
</evidence>
<dbReference type="PANTHER" id="PTHR33281:SF19">
    <property type="entry name" value="VOLTAGE-DEPENDENT ANION CHANNEL-FORMING PROTEIN YNEE"/>
    <property type="match status" value="1"/>
</dbReference>
<evidence type="ECO:0000256" key="6">
    <source>
        <dbReference type="ARBA" id="ARBA00023065"/>
    </source>
</evidence>
<protein>
    <submittedName>
        <fullName evidence="10">Bestrophin family protein</fullName>
    </submittedName>
</protein>
<dbReference type="Pfam" id="PF25539">
    <property type="entry name" value="Bestrophin_2"/>
    <property type="match status" value="1"/>
</dbReference>
<comment type="subcellular location">
    <subcellularLocation>
        <location evidence="1">Cell membrane</location>
        <topology evidence="1">Multi-pass membrane protein</topology>
    </subcellularLocation>
</comment>
<dbReference type="EMBL" id="JALHLF010000072">
    <property type="protein sequence ID" value="MCJ2184011.1"/>
    <property type="molecule type" value="Genomic_DNA"/>
</dbReference>
<evidence type="ECO:0000256" key="4">
    <source>
        <dbReference type="ARBA" id="ARBA00022692"/>
    </source>
</evidence>
<feature type="transmembrane region" description="Helical" evidence="9">
    <location>
        <begin position="222"/>
        <end position="253"/>
    </location>
</feature>
<evidence type="ECO:0000313" key="11">
    <source>
        <dbReference type="Proteomes" id="UP001162881"/>
    </source>
</evidence>
<feature type="transmembrane region" description="Helical" evidence="9">
    <location>
        <begin position="33"/>
        <end position="53"/>
    </location>
</feature>
<comment type="similarity">
    <text evidence="8">Belongs to the anion channel-forming bestrophin (TC 1.A.46) family.</text>
</comment>
<reference evidence="10" key="1">
    <citation type="submission" date="2022-03" db="EMBL/GenBank/DDBJ databases">
        <title>Identification of a novel bacterium isolated from mangrove sediments.</title>
        <authorList>
            <person name="Pan X."/>
        </authorList>
    </citation>
    <scope>NUCLEOTIDE SEQUENCE</scope>
    <source>
        <strain evidence="10">B1949</strain>
    </source>
</reference>
<accession>A0ABT0BG14</accession>
<proteinExistence type="inferred from homology"/>
<keyword evidence="5 9" id="KW-1133">Transmembrane helix</keyword>
<keyword evidence="11" id="KW-1185">Reference proteome</keyword>
<evidence type="ECO:0000313" key="10">
    <source>
        <dbReference type="EMBL" id="MCJ2184011.1"/>
    </source>
</evidence>
<evidence type="ECO:0000256" key="2">
    <source>
        <dbReference type="ARBA" id="ARBA00022448"/>
    </source>
</evidence>
<comment type="caution">
    <text evidence="10">The sequence shown here is derived from an EMBL/GenBank/DDBJ whole genome shotgun (WGS) entry which is preliminary data.</text>
</comment>
<keyword evidence="3" id="KW-1003">Cell membrane</keyword>
<name>A0ABT0BG14_9SPHN</name>
<evidence type="ECO:0000256" key="5">
    <source>
        <dbReference type="ARBA" id="ARBA00022989"/>
    </source>
</evidence>
<dbReference type="Proteomes" id="UP001162881">
    <property type="component" value="Unassembled WGS sequence"/>
</dbReference>